<evidence type="ECO:0000313" key="2">
    <source>
        <dbReference type="EMBL" id="OKH27093.1"/>
    </source>
</evidence>
<name>A0A1U7HU16_9CHRO</name>
<dbReference type="PANTHER" id="PTHR13420:SF7">
    <property type="entry name" value="UPF0235 PROTEIN C15ORF40"/>
    <property type="match status" value="1"/>
</dbReference>
<dbReference type="STRING" id="247279.NIES1031_10270"/>
<dbReference type="EMBL" id="MRCC01000007">
    <property type="protein sequence ID" value="OKH27093.1"/>
    <property type="molecule type" value="Genomic_DNA"/>
</dbReference>
<sequence>MKIKPNSKFQSFIEEADGSLIIYVKSPPVEGEANIELVKILSEKFKIPRANIKINSGIVSRQKIVEIIAN</sequence>
<dbReference type="Pfam" id="PF02594">
    <property type="entry name" value="DUF167"/>
    <property type="match status" value="1"/>
</dbReference>
<dbReference type="GO" id="GO:0005737">
    <property type="term" value="C:cytoplasm"/>
    <property type="evidence" value="ECO:0007669"/>
    <property type="project" value="TreeGrafter"/>
</dbReference>
<dbReference type="InterPro" id="IPR036591">
    <property type="entry name" value="YggU-like_sf"/>
</dbReference>
<dbReference type="SUPFAM" id="SSF69786">
    <property type="entry name" value="YggU-like"/>
    <property type="match status" value="1"/>
</dbReference>
<dbReference type="NCBIfam" id="TIGR00251">
    <property type="entry name" value="DUF167 family protein"/>
    <property type="match status" value="1"/>
</dbReference>
<organism evidence="2 3">
    <name type="scientific">Chroogloeocystis siderophila 5.2 s.c.1</name>
    <dbReference type="NCBI Taxonomy" id="247279"/>
    <lineage>
        <taxon>Bacteria</taxon>
        <taxon>Bacillati</taxon>
        <taxon>Cyanobacteriota</taxon>
        <taxon>Cyanophyceae</taxon>
        <taxon>Oscillatoriophycideae</taxon>
        <taxon>Chroococcales</taxon>
        <taxon>Chroococcaceae</taxon>
        <taxon>Chroogloeocystis</taxon>
    </lineage>
</organism>
<dbReference type="InterPro" id="IPR003746">
    <property type="entry name" value="DUF167"/>
</dbReference>
<protein>
    <submittedName>
        <fullName evidence="2">Uncharacterized protein</fullName>
    </submittedName>
</protein>
<gene>
    <name evidence="2" type="ORF">NIES1031_10270</name>
</gene>
<accession>A0A1U7HU16</accession>
<evidence type="ECO:0000256" key="1">
    <source>
        <dbReference type="ARBA" id="ARBA00010364"/>
    </source>
</evidence>
<dbReference type="AlphaFoldDB" id="A0A1U7HU16"/>
<reference evidence="2 3" key="1">
    <citation type="submission" date="2016-11" db="EMBL/GenBank/DDBJ databases">
        <title>Draft Genome Sequences of Nine Cyanobacterial Strains from Diverse Habitats.</title>
        <authorList>
            <person name="Zhu T."/>
            <person name="Hou S."/>
            <person name="Lu X."/>
            <person name="Hess W.R."/>
        </authorList>
    </citation>
    <scope>NUCLEOTIDE SEQUENCE [LARGE SCALE GENOMIC DNA]</scope>
    <source>
        <strain evidence="2 3">5.2 s.c.1</strain>
    </source>
</reference>
<proteinExistence type="inferred from homology"/>
<evidence type="ECO:0000313" key="3">
    <source>
        <dbReference type="Proteomes" id="UP000185984"/>
    </source>
</evidence>
<dbReference type="OrthoDB" id="9800587at2"/>
<dbReference type="RefSeq" id="WP_073549305.1">
    <property type="nucleotide sequence ID" value="NZ_CAWMVK010000041.1"/>
</dbReference>
<dbReference type="PANTHER" id="PTHR13420">
    <property type="entry name" value="UPF0235 PROTEIN C15ORF40"/>
    <property type="match status" value="1"/>
</dbReference>
<dbReference type="Proteomes" id="UP000185984">
    <property type="component" value="Unassembled WGS sequence"/>
</dbReference>
<dbReference type="SMART" id="SM01152">
    <property type="entry name" value="DUF167"/>
    <property type="match status" value="1"/>
</dbReference>
<keyword evidence="3" id="KW-1185">Reference proteome</keyword>
<dbReference type="Gene3D" id="3.30.1200.10">
    <property type="entry name" value="YggU-like"/>
    <property type="match status" value="1"/>
</dbReference>
<comment type="caution">
    <text evidence="2">The sequence shown here is derived from an EMBL/GenBank/DDBJ whole genome shotgun (WGS) entry which is preliminary data.</text>
</comment>
<comment type="similarity">
    <text evidence="1">Belongs to the UPF0235 family.</text>
</comment>